<dbReference type="GO" id="GO:0047617">
    <property type="term" value="F:fatty acyl-CoA hydrolase activity"/>
    <property type="evidence" value="ECO:0007669"/>
    <property type="project" value="TreeGrafter"/>
</dbReference>
<dbReference type="Proteomes" id="UP000529637">
    <property type="component" value="Unassembled WGS sequence"/>
</dbReference>
<keyword evidence="2" id="KW-1185">Reference proteome</keyword>
<name>A0A7Y6NQP4_9BURK</name>
<dbReference type="EMBL" id="JABWMJ010000008">
    <property type="protein sequence ID" value="NUZ07447.1"/>
    <property type="molecule type" value="Genomic_DNA"/>
</dbReference>
<dbReference type="PANTHER" id="PTHR31793:SF2">
    <property type="entry name" value="BLR1345 PROTEIN"/>
    <property type="match status" value="1"/>
</dbReference>
<proteinExistence type="predicted"/>
<sequence length="307" mass="32903">MTAVGPSGTERVFVTGRGAVNMADCDQWGHMNVQFYLARAGDAQAHLAARLGLGPRRLAREQLALRPLTDRTLFKRELRGGDIHAIRSGIRAVHDDGTLDIASRMTNLGSGVESAAFETRLCLVGADDGARPWPADVLATARALAGELPEMPAPPPMAAVLPPGPPLLERLLLTYRGSVEPWDCDPDGVAPPRAHIARFNDAITHLFRAMQLDRKALLAAGTGSAALDYDITYHRGLRAGTAIDVRSGVLAAGEKLYHIVHHVVDANDGSLYTTIVVAALFFDLKQRKSVPMPAAVRAAAERLIVHA</sequence>
<reference evidence="1 2" key="1">
    <citation type="submission" date="2020-06" db="EMBL/GenBank/DDBJ databases">
        <title>Schlegella sp. ID0723 isolated from air conditioner.</title>
        <authorList>
            <person name="Kim D.Y."/>
            <person name="Kim D.-U."/>
        </authorList>
    </citation>
    <scope>NUCLEOTIDE SEQUENCE [LARGE SCALE GENOMIC DNA]</scope>
    <source>
        <strain evidence="1 2">ID0723</strain>
    </source>
</reference>
<dbReference type="PANTHER" id="PTHR31793">
    <property type="entry name" value="4-HYDROXYBENZOYL-COA THIOESTERASE FAMILY MEMBER"/>
    <property type="match status" value="1"/>
</dbReference>
<dbReference type="Pfam" id="PF13279">
    <property type="entry name" value="4HBT_2"/>
    <property type="match status" value="2"/>
</dbReference>
<dbReference type="SUPFAM" id="SSF54637">
    <property type="entry name" value="Thioesterase/thiol ester dehydrase-isomerase"/>
    <property type="match status" value="2"/>
</dbReference>
<dbReference type="InterPro" id="IPR029069">
    <property type="entry name" value="HotDog_dom_sf"/>
</dbReference>
<evidence type="ECO:0000313" key="2">
    <source>
        <dbReference type="Proteomes" id="UP000529637"/>
    </source>
</evidence>
<organism evidence="1 2">
    <name type="scientific">Piscinibacter koreensis</name>
    <dbReference type="NCBI Taxonomy" id="2742824"/>
    <lineage>
        <taxon>Bacteria</taxon>
        <taxon>Pseudomonadati</taxon>
        <taxon>Pseudomonadota</taxon>
        <taxon>Betaproteobacteria</taxon>
        <taxon>Burkholderiales</taxon>
        <taxon>Sphaerotilaceae</taxon>
        <taxon>Piscinibacter</taxon>
    </lineage>
</organism>
<dbReference type="Gene3D" id="3.10.129.10">
    <property type="entry name" value="Hotdog Thioesterase"/>
    <property type="match status" value="2"/>
</dbReference>
<dbReference type="RefSeq" id="WP_176070297.1">
    <property type="nucleotide sequence ID" value="NZ_JABWMJ010000008.1"/>
</dbReference>
<evidence type="ECO:0000313" key="1">
    <source>
        <dbReference type="EMBL" id="NUZ07447.1"/>
    </source>
</evidence>
<comment type="caution">
    <text evidence="1">The sequence shown here is derived from an EMBL/GenBank/DDBJ whole genome shotgun (WGS) entry which is preliminary data.</text>
</comment>
<protein>
    <submittedName>
        <fullName evidence="1">Thioesterase family protein</fullName>
    </submittedName>
</protein>
<dbReference type="AlphaFoldDB" id="A0A7Y6NQP4"/>
<dbReference type="InterPro" id="IPR050563">
    <property type="entry name" value="4-hydroxybenzoyl-CoA_TE"/>
</dbReference>
<gene>
    <name evidence="1" type="ORF">HQN59_16915</name>
</gene>
<accession>A0A7Y6NQP4</accession>
<dbReference type="CDD" id="cd00586">
    <property type="entry name" value="4HBT"/>
    <property type="match status" value="1"/>
</dbReference>